<dbReference type="Gene3D" id="2.60.40.2610">
    <property type="entry name" value="Outer membrane usher protein FimD, plug domain"/>
    <property type="match status" value="1"/>
</dbReference>
<dbReference type="STRING" id="1769779.AUP74_01194"/>
<dbReference type="KEGG" id="micc:AUP74_01194"/>
<reference evidence="2" key="1">
    <citation type="submission" date="2016-01" db="EMBL/GenBank/DDBJ databases">
        <title>Complete genome sequence of Microbulbifer sp. CCB-MM1, a halophile isolated from Matang Mangrove Forest, Perak.</title>
        <authorList>
            <person name="Moh T.H."/>
            <person name="Dinesh B."/>
            <person name="Lau N.-S."/>
            <person name="Go F."/>
            <person name="Alexander Chong S.-C."/>
        </authorList>
    </citation>
    <scope>NUCLEOTIDE SEQUENCE [LARGE SCALE GENOMIC DNA]</scope>
    <source>
        <strain evidence="2">CCB-MM1</strain>
    </source>
</reference>
<dbReference type="InterPro" id="IPR000015">
    <property type="entry name" value="Fimb_usher"/>
</dbReference>
<dbReference type="AlphaFoldDB" id="A0A1C9W664"/>
<dbReference type="PATRIC" id="fig|1769779.3.peg.1216"/>
<dbReference type="InterPro" id="IPR042186">
    <property type="entry name" value="FimD_plug_dom"/>
</dbReference>
<keyword evidence="2" id="KW-1185">Reference proteome</keyword>
<dbReference type="EMBL" id="CP014143">
    <property type="protein sequence ID" value="AOS96656.1"/>
    <property type="molecule type" value="Genomic_DNA"/>
</dbReference>
<dbReference type="Gene3D" id="2.60.40.3110">
    <property type="match status" value="1"/>
</dbReference>
<dbReference type="GO" id="GO:0009297">
    <property type="term" value="P:pilus assembly"/>
    <property type="evidence" value="ECO:0007669"/>
    <property type="project" value="InterPro"/>
</dbReference>
<dbReference type="RefSeq" id="WP_145924330.1">
    <property type="nucleotide sequence ID" value="NZ_CP014143.1"/>
</dbReference>
<organism evidence="1 2">
    <name type="scientific">Microbulbifer aggregans</name>
    <dbReference type="NCBI Taxonomy" id="1769779"/>
    <lineage>
        <taxon>Bacteria</taxon>
        <taxon>Pseudomonadati</taxon>
        <taxon>Pseudomonadota</taxon>
        <taxon>Gammaproteobacteria</taxon>
        <taxon>Cellvibrionales</taxon>
        <taxon>Microbulbiferaceae</taxon>
        <taxon>Microbulbifer</taxon>
    </lineage>
</organism>
<proteinExistence type="predicted"/>
<dbReference type="PANTHER" id="PTHR30451">
    <property type="entry name" value="OUTER MEMBRANE USHER PROTEIN"/>
    <property type="match status" value="1"/>
</dbReference>
<name>A0A1C9W664_9GAMM</name>
<sequence precursor="true">MDTSRLWGLGLLLAGLMLPWQAYPSGAHLQGVSQPQGSQQSQPNVIYINLPASIDGNIVGSLNAGVTGTSLCSIDKQSWTDFATGHFNADVIERIAAAADEQAIPVGAFIEEFIDIFFDPATLEIKIELADSRRESQELSLRPNIVDYDNLSAYDLPGRSAYVNINVQEEYRWDDALADDQRRATLLNVDGAVQLFGNPRLVLEWGAYQDTSFGTSGNWQRTEMRLLHDDVQRAVRYSVGDVFYRGTEFQVAPPLLGFSVERAYSDIQPLKNITPTGSRSFTVNQRSIVEVYINGLFQNVLRLPPGRYDLNDFAVNAGVNEVALLITDPSGKQRRIEFSLFSDPTLLKKGVSEFSVNAGYQRGIGDGIGIDYDYDAPAFSGFYRYGLTDYLTLGASYQASEIQQISGAEISVITPAGILAGNVSASNLDGIGRGTASSLRWSYDFLIGDSRPHELDLVAVARDEFYTYLGQVAPSTQYKSELRARYSAPGPFGTYLTASARHAETVFEEEPREEVYSFDITRRFGPFNLSLRVEQEVAESDEIRGLIRISAPLGLRQLATAQWDSFDEVGELTFGRFSDGTVGDLSGGVALRSDIDGYQGDLGALYLGNRFQLGVDHRYTEFTDVEQAPAQFSTVRLGTSVAYADGTVGVGRPINDSFIMVRRHETLDSSRILVDERQDGHVAIADNFGPAVVPTVNSYVLRRIRWEPENPPYGYDMGNIEGNTFPYYRSGVVYTAGSEASITVIGEVLDSRGYAIGMKVGRITAADEREFDPVTTFTNGRGRFVAQGLSPGKYRIVFPDRNGLSVLFTIEDGATGIVELGVIKERISL</sequence>
<accession>A0A1C9W664</accession>
<dbReference type="Pfam" id="PF00577">
    <property type="entry name" value="Usher"/>
    <property type="match status" value="1"/>
</dbReference>
<dbReference type="OrthoDB" id="499138at2"/>
<protein>
    <submittedName>
        <fullName evidence="1">Fimbrial Usher protein</fullName>
    </submittedName>
</protein>
<dbReference type="GO" id="GO:0015473">
    <property type="term" value="F:fimbrial usher porin activity"/>
    <property type="evidence" value="ECO:0007669"/>
    <property type="project" value="InterPro"/>
</dbReference>
<evidence type="ECO:0000313" key="2">
    <source>
        <dbReference type="Proteomes" id="UP000095672"/>
    </source>
</evidence>
<dbReference type="PANTHER" id="PTHR30451:SF5">
    <property type="entry name" value="SLR0019 PROTEIN"/>
    <property type="match status" value="1"/>
</dbReference>
<evidence type="ECO:0000313" key="1">
    <source>
        <dbReference type="EMBL" id="AOS96656.1"/>
    </source>
</evidence>
<gene>
    <name evidence="1" type="ORF">AUP74_01194</name>
</gene>
<dbReference type="Proteomes" id="UP000095672">
    <property type="component" value="Chromosome"/>
</dbReference>
<dbReference type="GO" id="GO:0009279">
    <property type="term" value="C:cell outer membrane"/>
    <property type="evidence" value="ECO:0007669"/>
    <property type="project" value="TreeGrafter"/>
</dbReference>